<keyword evidence="1" id="KW-0812">Transmembrane</keyword>
<dbReference type="RefSeq" id="WP_279244603.1">
    <property type="nucleotide sequence ID" value="NZ_SHNN01000001.1"/>
</dbReference>
<feature type="transmembrane region" description="Helical" evidence="1">
    <location>
        <begin position="156"/>
        <end position="180"/>
    </location>
</feature>
<dbReference type="InterPro" id="IPR005240">
    <property type="entry name" value="DUF389"/>
</dbReference>
<dbReference type="PANTHER" id="PTHR20992:SF9">
    <property type="entry name" value="AT15442P-RELATED"/>
    <property type="match status" value="1"/>
</dbReference>
<evidence type="ECO:0000313" key="3">
    <source>
        <dbReference type="Proteomes" id="UP001143362"/>
    </source>
</evidence>
<feature type="transmembrane region" description="Helical" evidence="1">
    <location>
        <begin position="62"/>
        <end position="83"/>
    </location>
</feature>
<keyword evidence="3" id="KW-1185">Reference proteome</keyword>
<dbReference type="PANTHER" id="PTHR20992">
    <property type="entry name" value="AT15442P-RELATED"/>
    <property type="match status" value="1"/>
</dbReference>
<feature type="transmembrane region" description="Helical" evidence="1">
    <location>
        <begin position="37"/>
        <end position="55"/>
    </location>
</feature>
<organism evidence="2 3">
    <name type="scientific">Candidatus Litorirhabdus singularis</name>
    <dbReference type="NCBI Taxonomy" id="2518993"/>
    <lineage>
        <taxon>Bacteria</taxon>
        <taxon>Pseudomonadati</taxon>
        <taxon>Pseudomonadota</taxon>
        <taxon>Gammaproteobacteria</taxon>
        <taxon>Cellvibrionales</taxon>
        <taxon>Halieaceae</taxon>
        <taxon>Candidatus Litorirhabdus</taxon>
    </lineage>
</organism>
<feature type="transmembrane region" description="Helical" evidence="1">
    <location>
        <begin position="132"/>
        <end position="150"/>
    </location>
</feature>
<reference evidence="2" key="1">
    <citation type="submission" date="2019-02" db="EMBL/GenBank/DDBJ databases">
        <authorList>
            <person name="Li S.-H."/>
        </authorList>
    </citation>
    <scope>NUCLEOTIDE SEQUENCE</scope>
    <source>
        <strain evidence="2">IMCC14734</strain>
    </source>
</reference>
<gene>
    <name evidence="2" type="ORF">EYC98_07030</name>
</gene>
<evidence type="ECO:0000313" key="2">
    <source>
        <dbReference type="EMBL" id="MCX2980628.1"/>
    </source>
</evidence>
<dbReference type="Pfam" id="PF04087">
    <property type="entry name" value="DUF389"/>
    <property type="match status" value="1"/>
</dbReference>
<comment type="caution">
    <text evidence="2">The sequence shown here is derived from an EMBL/GenBank/DDBJ whole genome shotgun (WGS) entry which is preliminary data.</text>
</comment>
<sequence>MNGITNSLFGSWRHLIEDPVLVSDVKHTVVKGSVPSFGFFFMLAAAGVIATFGLLSNSAAVIIGAMIVAPLMNPIISLAFGGIEANRVLVSRSLLTIVIGTIVIIAMAFLVSELIGWKLAGSELIARMSPSLLDLGIAVAAGAAAAFAYTRPGVSSALAGIAIAVALVPPLCTVGIALSLGHKAGTDIGFAMGTVSARGPFLLYLTNIFGIVLSASLIFFLQYFRRQASAFISLVLVGSCLLLVIPPLGISMDNLLVRNLVHRSLTVKTQELVLADRDVRFNNLSIRLKNGSAYVRADLVASAGALNQGVVNSIRDSISESIDMPVVLEFSIIPETIVRSSGVSTSSK</sequence>
<keyword evidence="1" id="KW-0472">Membrane</keyword>
<feature type="transmembrane region" description="Helical" evidence="1">
    <location>
        <begin position="230"/>
        <end position="250"/>
    </location>
</feature>
<name>A0ABT3TEC4_9GAMM</name>
<feature type="transmembrane region" description="Helical" evidence="1">
    <location>
        <begin position="201"/>
        <end position="224"/>
    </location>
</feature>
<dbReference type="EMBL" id="SHNN01000001">
    <property type="protein sequence ID" value="MCX2980628.1"/>
    <property type="molecule type" value="Genomic_DNA"/>
</dbReference>
<proteinExistence type="predicted"/>
<protein>
    <submittedName>
        <fullName evidence="2">DUF389 domain-containing protein</fullName>
    </submittedName>
</protein>
<feature type="transmembrane region" description="Helical" evidence="1">
    <location>
        <begin position="89"/>
        <end position="111"/>
    </location>
</feature>
<keyword evidence="1" id="KW-1133">Transmembrane helix</keyword>
<accession>A0ABT3TEC4</accession>
<dbReference type="Proteomes" id="UP001143362">
    <property type="component" value="Unassembled WGS sequence"/>
</dbReference>
<evidence type="ECO:0000256" key="1">
    <source>
        <dbReference type="SAM" id="Phobius"/>
    </source>
</evidence>